<dbReference type="InterPro" id="IPR020103">
    <property type="entry name" value="PsdUridine_synth_cat_dom_sf"/>
</dbReference>
<dbReference type="Pfam" id="PF00849">
    <property type="entry name" value="PseudoU_synth_2"/>
    <property type="match status" value="1"/>
</dbReference>
<comment type="caution">
    <text evidence="7">The sequence shown here is derived from an EMBL/GenBank/DDBJ whole genome shotgun (WGS) entry which is preliminary data.</text>
</comment>
<dbReference type="NCBIfam" id="TIGR00005">
    <property type="entry name" value="rluA_subfam"/>
    <property type="match status" value="1"/>
</dbReference>
<evidence type="ECO:0000259" key="6">
    <source>
        <dbReference type="SMART" id="SM00363"/>
    </source>
</evidence>
<protein>
    <recommendedName>
        <fullName evidence="5">Pseudouridine synthase</fullName>
        <ecNumber evidence="5">5.4.99.-</ecNumber>
    </recommendedName>
</protein>
<gene>
    <name evidence="7" type="ORF">KC660_01965</name>
</gene>
<name>A0A955RHV7_9BACT</name>
<dbReference type="InterPro" id="IPR006224">
    <property type="entry name" value="PsdUridine_synth_RluA-like_CS"/>
</dbReference>
<dbReference type="SMART" id="SM00363">
    <property type="entry name" value="S4"/>
    <property type="match status" value="1"/>
</dbReference>
<dbReference type="EC" id="5.4.99.-" evidence="5"/>
<accession>A0A955RHV7</accession>
<evidence type="ECO:0000313" key="7">
    <source>
        <dbReference type="EMBL" id="MCA9382152.1"/>
    </source>
</evidence>
<dbReference type="InterPro" id="IPR006225">
    <property type="entry name" value="PsdUridine_synth_RluC/D"/>
</dbReference>
<keyword evidence="4" id="KW-0694">RNA-binding</keyword>
<evidence type="ECO:0000313" key="8">
    <source>
        <dbReference type="Proteomes" id="UP000782843"/>
    </source>
</evidence>
<evidence type="ECO:0000256" key="1">
    <source>
        <dbReference type="ARBA" id="ARBA00010876"/>
    </source>
</evidence>
<dbReference type="Proteomes" id="UP000782843">
    <property type="component" value="Unassembled WGS sequence"/>
</dbReference>
<dbReference type="InterPro" id="IPR050188">
    <property type="entry name" value="RluA_PseudoU_synthase"/>
</dbReference>
<reference evidence="7" key="2">
    <citation type="journal article" date="2021" name="Microbiome">
        <title>Successional dynamics and alternative stable states in a saline activated sludge microbial community over 9 years.</title>
        <authorList>
            <person name="Wang Y."/>
            <person name="Ye J."/>
            <person name="Ju F."/>
            <person name="Liu L."/>
            <person name="Boyd J.A."/>
            <person name="Deng Y."/>
            <person name="Parks D.H."/>
            <person name="Jiang X."/>
            <person name="Yin X."/>
            <person name="Woodcroft B.J."/>
            <person name="Tyson G.W."/>
            <person name="Hugenholtz P."/>
            <person name="Polz M.F."/>
            <person name="Zhang T."/>
        </authorList>
    </citation>
    <scope>NUCLEOTIDE SEQUENCE</scope>
    <source>
        <strain evidence="7">HKST-UBA10</strain>
    </source>
</reference>
<evidence type="ECO:0000256" key="2">
    <source>
        <dbReference type="ARBA" id="ARBA00023235"/>
    </source>
</evidence>
<dbReference type="PANTHER" id="PTHR21600">
    <property type="entry name" value="MITOCHONDRIAL RNA PSEUDOURIDINE SYNTHASE"/>
    <property type="match status" value="1"/>
</dbReference>
<dbReference type="Pfam" id="PF01479">
    <property type="entry name" value="S4"/>
    <property type="match status" value="1"/>
</dbReference>
<organism evidence="7 8">
    <name type="scientific">Candidatus Dojkabacteria bacterium</name>
    <dbReference type="NCBI Taxonomy" id="2099670"/>
    <lineage>
        <taxon>Bacteria</taxon>
        <taxon>Candidatus Dojkabacteria</taxon>
    </lineage>
</organism>
<dbReference type="PROSITE" id="PS01129">
    <property type="entry name" value="PSI_RLU"/>
    <property type="match status" value="1"/>
</dbReference>
<dbReference type="SUPFAM" id="SSF55120">
    <property type="entry name" value="Pseudouridine synthase"/>
    <property type="match status" value="1"/>
</dbReference>
<evidence type="ECO:0000256" key="5">
    <source>
        <dbReference type="RuleBase" id="RU362028"/>
    </source>
</evidence>
<dbReference type="AlphaFoldDB" id="A0A955RHV7"/>
<proteinExistence type="inferred from homology"/>
<dbReference type="InterPro" id="IPR006145">
    <property type="entry name" value="PsdUridine_synth_RsuA/RluA"/>
</dbReference>
<dbReference type="SUPFAM" id="SSF55174">
    <property type="entry name" value="Alpha-L RNA-binding motif"/>
    <property type="match status" value="1"/>
</dbReference>
<dbReference type="CDD" id="cd00165">
    <property type="entry name" value="S4"/>
    <property type="match status" value="1"/>
</dbReference>
<feature type="active site" evidence="3">
    <location>
        <position position="142"/>
    </location>
</feature>
<feature type="domain" description="RNA-binding S4" evidence="6">
    <location>
        <begin position="11"/>
        <end position="75"/>
    </location>
</feature>
<dbReference type="Gene3D" id="3.10.290.10">
    <property type="entry name" value="RNA-binding S4 domain"/>
    <property type="match status" value="1"/>
</dbReference>
<sequence>MEIKVDSKIKVRLDTFLAEKLEQFSRSQIQKVIRLGGVTLNGAQITKPGIEVMEGDVIEFDLDLIEINQSQAYILKPVDVPLDIIYEDKDILVINKQVGISVHPTSENFEDTTIVAGVLNYLGDEFGLIGERLRPGIVHRLDKDTSGVLVIAKSQEALWALSEQFKNREVHKEYLGVTSGNLEEKLVASGYGLNSNNRYQVELWLQRNPVNPRKYIAEKEPNDGKYSKTEIEIINKYKFKNIDYTVVKLHPETGRTHQLRVTTKYFHTPIIGDKIYNGEKFPRLMLHSYKLSITNLQGNGQEFTAEIPTEFNQFVQNL</sequence>
<dbReference type="PANTHER" id="PTHR21600:SF44">
    <property type="entry name" value="RIBOSOMAL LARGE SUBUNIT PSEUDOURIDINE SYNTHASE D"/>
    <property type="match status" value="1"/>
</dbReference>
<dbReference type="InterPro" id="IPR036986">
    <property type="entry name" value="S4_RNA-bd_sf"/>
</dbReference>
<keyword evidence="2 5" id="KW-0413">Isomerase</keyword>
<evidence type="ECO:0000256" key="4">
    <source>
        <dbReference type="PROSITE-ProRule" id="PRU00182"/>
    </source>
</evidence>
<dbReference type="EMBL" id="JAGQLG010000072">
    <property type="protein sequence ID" value="MCA9382152.1"/>
    <property type="molecule type" value="Genomic_DNA"/>
</dbReference>
<dbReference type="Gene3D" id="3.30.2350.10">
    <property type="entry name" value="Pseudouridine synthase"/>
    <property type="match status" value="1"/>
</dbReference>
<comment type="similarity">
    <text evidence="1 5">Belongs to the pseudouridine synthase RluA family.</text>
</comment>
<evidence type="ECO:0000256" key="3">
    <source>
        <dbReference type="PIRSR" id="PIRSR606225-1"/>
    </source>
</evidence>
<dbReference type="InterPro" id="IPR002942">
    <property type="entry name" value="S4_RNA-bd"/>
</dbReference>
<dbReference type="CDD" id="cd02869">
    <property type="entry name" value="PseudoU_synth_RluA_like"/>
    <property type="match status" value="1"/>
</dbReference>
<reference evidence="7" key="1">
    <citation type="submission" date="2020-04" db="EMBL/GenBank/DDBJ databases">
        <authorList>
            <person name="Zhang T."/>
        </authorList>
    </citation>
    <scope>NUCLEOTIDE SEQUENCE</scope>
    <source>
        <strain evidence="7">HKST-UBA10</strain>
    </source>
</reference>
<comment type="function">
    <text evidence="5">Responsible for synthesis of pseudouridine from uracil.</text>
</comment>
<comment type="catalytic activity">
    <reaction evidence="5">
        <text>a uridine in RNA = a pseudouridine in RNA</text>
        <dbReference type="Rhea" id="RHEA:48348"/>
        <dbReference type="Rhea" id="RHEA-COMP:12068"/>
        <dbReference type="Rhea" id="RHEA-COMP:12069"/>
        <dbReference type="ChEBI" id="CHEBI:65314"/>
        <dbReference type="ChEBI" id="CHEBI:65315"/>
    </reaction>
</comment>
<dbReference type="GO" id="GO:0120159">
    <property type="term" value="F:rRNA pseudouridine synthase activity"/>
    <property type="evidence" value="ECO:0007669"/>
    <property type="project" value="UniProtKB-ARBA"/>
</dbReference>
<dbReference type="PROSITE" id="PS50889">
    <property type="entry name" value="S4"/>
    <property type="match status" value="1"/>
</dbReference>
<dbReference type="GO" id="GO:0003723">
    <property type="term" value="F:RNA binding"/>
    <property type="evidence" value="ECO:0007669"/>
    <property type="project" value="UniProtKB-KW"/>
</dbReference>
<dbReference type="GO" id="GO:0000455">
    <property type="term" value="P:enzyme-directed rRNA pseudouridine synthesis"/>
    <property type="evidence" value="ECO:0007669"/>
    <property type="project" value="TreeGrafter"/>
</dbReference>